<dbReference type="HOGENOM" id="CLU_526832_0_0_1"/>
<dbReference type="GeneID" id="18931400"/>
<reference evidence="3" key="1">
    <citation type="journal article" date="2011" name="Proc. Natl. Acad. Sci. U.S.A.">
        <title>Obligate biotrophy features unraveled by the genomic analysis of rust fungi.</title>
        <authorList>
            <person name="Duplessis S."/>
            <person name="Cuomo C.A."/>
            <person name="Lin Y.-C."/>
            <person name="Aerts A."/>
            <person name="Tisserant E."/>
            <person name="Veneault-Fourrey C."/>
            <person name="Joly D.L."/>
            <person name="Hacquard S."/>
            <person name="Amselem J."/>
            <person name="Cantarel B.L."/>
            <person name="Chiu R."/>
            <person name="Coutinho P.M."/>
            <person name="Feau N."/>
            <person name="Field M."/>
            <person name="Frey P."/>
            <person name="Gelhaye E."/>
            <person name="Goldberg J."/>
            <person name="Grabherr M.G."/>
            <person name="Kodira C.D."/>
            <person name="Kohler A."/>
            <person name="Kuees U."/>
            <person name="Lindquist E.A."/>
            <person name="Lucas S.M."/>
            <person name="Mago R."/>
            <person name="Mauceli E."/>
            <person name="Morin E."/>
            <person name="Murat C."/>
            <person name="Pangilinan J.L."/>
            <person name="Park R."/>
            <person name="Pearson M."/>
            <person name="Quesneville H."/>
            <person name="Rouhier N."/>
            <person name="Sakthikumar S."/>
            <person name="Salamov A.A."/>
            <person name="Schmutz J."/>
            <person name="Selles B."/>
            <person name="Shapiro H."/>
            <person name="Tanguay P."/>
            <person name="Tuskan G.A."/>
            <person name="Henrissat B."/>
            <person name="Van de Peer Y."/>
            <person name="Rouze P."/>
            <person name="Ellis J.G."/>
            <person name="Dodds P.N."/>
            <person name="Schein J.E."/>
            <person name="Zhong S."/>
            <person name="Hamelin R.C."/>
            <person name="Grigoriev I.V."/>
            <person name="Szabo L.J."/>
            <person name="Martin F."/>
        </authorList>
    </citation>
    <scope>NUCLEOTIDE SEQUENCE [LARGE SCALE GENOMIC DNA]</scope>
    <source>
        <strain evidence="3">98AG31 / pathotype 3-4-7</strain>
    </source>
</reference>
<sequence>MQNVNPLSTQEINSANNATTKFEKLEQILSNYDKAGGSNVVSMRVLRALFAEEVPVFDENLENFIYNFSVFGRAAIELDIRAGCPIHKMVGGNHVWPTSARSLMEAEPAILMSTCPFKYPKGEDFRFSISDRKLAEINKATSAARHALDPGPSSLRDKAQDELRVAAVQIADVSPGAPHVVDSHPSINMVHPLIQRTSTLENLAVQSGYLDALLALKSLTTGTTAQKPLEAENACLHHAETLHNIRGINAPDSTNPPRVTNPLLFSIESTHQFSTEWTQPEQLKGDDNYIERAFKKFVESSNKPTKKLAFQAFDDENSDNDDDPIIKYFQKTKFEYKEDIKRSAELYKACRARPEKWPSSQSKDLLEFKFVDLEKVYVEIYGKPGSTKTIRLNDAKDLEFDEKIKGVPINDKSHWEHLIKILHDAYRSAFPGAEKNIRYYFEYILKLASDPSTGIHWKDVRDLDSALRLQFSRQSRIAFGNWSHPKLKYLESKILYGNHSRLGQNSNIQKTSENQSKSTSQPKQSSTKSSSSYSNKKSKPKVDKPPKSRINFPYDIKRTNLWKMGDQPCNNWNTDICSKSDEECNRRHHICNKVGCDSDHRGIVAHA</sequence>
<dbReference type="AlphaFoldDB" id="F4SDB2"/>
<evidence type="ECO:0000256" key="1">
    <source>
        <dbReference type="SAM" id="MobiDB-lite"/>
    </source>
</evidence>
<protein>
    <recommendedName>
        <fullName evidence="4">C3H1-type domain-containing protein</fullName>
    </recommendedName>
</protein>
<feature type="region of interest" description="Disordered" evidence="1">
    <location>
        <begin position="502"/>
        <end position="552"/>
    </location>
</feature>
<dbReference type="InParanoid" id="F4SDB2"/>
<feature type="compositionally biased region" description="Polar residues" evidence="1">
    <location>
        <begin position="502"/>
        <end position="513"/>
    </location>
</feature>
<dbReference type="RefSeq" id="XP_007419366.1">
    <property type="nucleotide sequence ID" value="XM_007419304.1"/>
</dbReference>
<evidence type="ECO:0000313" key="2">
    <source>
        <dbReference type="EMBL" id="EGF97359.1"/>
    </source>
</evidence>
<dbReference type="VEuPathDB" id="FungiDB:MELLADRAFT_70045"/>
<gene>
    <name evidence="2" type="ORF">MELLADRAFT_70045</name>
</gene>
<organism evidence="3">
    <name type="scientific">Melampsora larici-populina (strain 98AG31 / pathotype 3-4-7)</name>
    <name type="common">Poplar leaf rust fungus</name>
    <dbReference type="NCBI Taxonomy" id="747676"/>
    <lineage>
        <taxon>Eukaryota</taxon>
        <taxon>Fungi</taxon>
        <taxon>Dikarya</taxon>
        <taxon>Basidiomycota</taxon>
        <taxon>Pucciniomycotina</taxon>
        <taxon>Pucciniomycetes</taxon>
        <taxon>Pucciniales</taxon>
        <taxon>Melampsoraceae</taxon>
        <taxon>Melampsora</taxon>
    </lineage>
</organism>
<keyword evidence="3" id="KW-1185">Reference proteome</keyword>
<accession>F4SDB2</accession>
<feature type="compositionally biased region" description="Low complexity" evidence="1">
    <location>
        <begin position="514"/>
        <end position="535"/>
    </location>
</feature>
<dbReference type="Proteomes" id="UP000001072">
    <property type="component" value="Unassembled WGS sequence"/>
</dbReference>
<evidence type="ECO:0008006" key="4">
    <source>
        <dbReference type="Google" id="ProtNLM"/>
    </source>
</evidence>
<dbReference type="EMBL" id="GL883245">
    <property type="protein sequence ID" value="EGF97359.1"/>
    <property type="molecule type" value="Genomic_DNA"/>
</dbReference>
<evidence type="ECO:0000313" key="3">
    <source>
        <dbReference type="Proteomes" id="UP000001072"/>
    </source>
</evidence>
<name>F4SDB2_MELLP</name>
<proteinExistence type="predicted"/>
<dbReference type="KEGG" id="mlr:MELLADRAFT_70045"/>